<dbReference type="AlphaFoldDB" id="A0A3D2X217"/>
<evidence type="ECO:0000256" key="1">
    <source>
        <dbReference type="SAM" id="Phobius"/>
    </source>
</evidence>
<keyword evidence="1" id="KW-0812">Transmembrane</keyword>
<accession>A0A3D2X217</accession>
<organism evidence="3 4">
    <name type="scientific">Lachnoclostridium phytofermentans</name>
    <dbReference type="NCBI Taxonomy" id="66219"/>
    <lineage>
        <taxon>Bacteria</taxon>
        <taxon>Bacillati</taxon>
        <taxon>Bacillota</taxon>
        <taxon>Clostridia</taxon>
        <taxon>Lachnospirales</taxon>
        <taxon>Lachnospiraceae</taxon>
    </lineage>
</organism>
<protein>
    <recommendedName>
        <fullName evidence="2">DUF3899 domain-containing protein</fullName>
    </recommendedName>
</protein>
<dbReference type="Proteomes" id="UP000262969">
    <property type="component" value="Unassembled WGS sequence"/>
</dbReference>
<evidence type="ECO:0000313" key="4">
    <source>
        <dbReference type="Proteomes" id="UP000262969"/>
    </source>
</evidence>
<feature type="transmembrane region" description="Helical" evidence="1">
    <location>
        <begin position="106"/>
        <end position="128"/>
    </location>
</feature>
<dbReference type="Pfam" id="PF13038">
    <property type="entry name" value="DUF3899"/>
    <property type="match status" value="1"/>
</dbReference>
<name>A0A3D2X217_9FIRM</name>
<proteinExistence type="predicted"/>
<dbReference type="InterPro" id="IPR025007">
    <property type="entry name" value="DUF3899"/>
</dbReference>
<feature type="transmembrane region" description="Helical" evidence="1">
    <location>
        <begin position="12"/>
        <end position="30"/>
    </location>
</feature>
<gene>
    <name evidence="3" type="ORF">DHW61_01855</name>
</gene>
<feature type="domain" description="DUF3899" evidence="2">
    <location>
        <begin position="47"/>
        <end position="127"/>
    </location>
</feature>
<dbReference type="EMBL" id="DPVV01000068">
    <property type="protein sequence ID" value="HCL01152.1"/>
    <property type="molecule type" value="Genomic_DNA"/>
</dbReference>
<keyword evidence="1" id="KW-0472">Membrane</keyword>
<keyword evidence="1" id="KW-1133">Transmembrane helix</keyword>
<evidence type="ECO:0000313" key="3">
    <source>
        <dbReference type="EMBL" id="HCL01152.1"/>
    </source>
</evidence>
<sequence>MENGKKYAKVSIVAVLIAIFVGIKNTIWVYDSIRDLFSTLSDVFLIPGMIILGYAILVYATGEGFFDGFGYSYQSMKRNFSKNPTEKEDYYEYKLRMSKKQRSNKHLFYVGGILVLISVLFLVIYTLLN</sequence>
<evidence type="ECO:0000259" key="2">
    <source>
        <dbReference type="Pfam" id="PF13038"/>
    </source>
</evidence>
<reference evidence="3 4" key="1">
    <citation type="journal article" date="2018" name="Nat. Biotechnol.">
        <title>A standardized bacterial taxonomy based on genome phylogeny substantially revises the tree of life.</title>
        <authorList>
            <person name="Parks D.H."/>
            <person name="Chuvochina M."/>
            <person name="Waite D.W."/>
            <person name="Rinke C."/>
            <person name="Skarshewski A."/>
            <person name="Chaumeil P.A."/>
            <person name="Hugenholtz P."/>
        </authorList>
    </citation>
    <scope>NUCLEOTIDE SEQUENCE [LARGE SCALE GENOMIC DNA]</scope>
    <source>
        <strain evidence="3">UBA11728</strain>
    </source>
</reference>
<comment type="caution">
    <text evidence="3">The sequence shown here is derived from an EMBL/GenBank/DDBJ whole genome shotgun (WGS) entry which is preliminary data.</text>
</comment>
<feature type="transmembrane region" description="Helical" evidence="1">
    <location>
        <begin position="50"/>
        <end position="73"/>
    </location>
</feature>